<protein>
    <submittedName>
        <fullName evidence="10">GH21320</fullName>
    </submittedName>
</protein>
<comment type="subcellular location">
    <subcellularLocation>
        <location evidence="1">Nucleus inner membrane</location>
        <topology evidence="1">Multi-pass membrane protein</topology>
    </subcellularLocation>
</comment>
<dbReference type="PhylomeDB" id="B4J893"/>
<accession>B4J893</accession>
<feature type="region of interest" description="Disordered" evidence="7">
    <location>
        <begin position="610"/>
        <end position="651"/>
    </location>
</feature>
<dbReference type="InterPro" id="IPR040041">
    <property type="entry name" value="TMEM201"/>
</dbReference>
<gene>
    <name evidence="10" type="primary">Dgri\GH21320</name>
    <name evidence="10" type="ORF">Dgri_GH21320</name>
</gene>
<dbReference type="PANTHER" id="PTHR28646:SF1">
    <property type="entry name" value="TRANSMEMBRANE PROTEIN 201"/>
    <property type="match status" value="1"/>
</dbReference>
<dbReference type="OrthoDB" id="5966927at2759"/>
<dbReference type="GO" id="GO:0005637">
    <property type="term" value="C:nuclear inner membrane"/>
    <property type="evidence" value="ECO:0007669"/>
    <property type="project" value="UniProtKB-SubCell"/>
</dbReference>
<evidence type="ECO:0000256" key="4">
    <source>
        <dbReference type="ARBA" id="ARBA00022989"/>
    </source>
</evidence>
<feature type="transmembrane region" description="Helical" evidence="8">
    <location>
        <begin position="200"/>
        <end position="219"/>
    </location>
</feature>
<organism evidence="11">
    <name type="scientific">Drosophila grimshawi</name>
    <name type="common">Hawaiian fruit fly</name>
    <name type="synonym">Idiomyia grimshawi</name>
    <dbReference type="NCBI Taxonomy" id="7222"/>
    <lineage>
        <taxon>Eukaryota</taxon>
        <taxon>Metazoa</taxon>
        <taxon>Ecdysozoa</taxon>
        <taxon>Arthropoda</taxon>
        <taxon>Hexapoda</taxon>
        <taxon>Insecta</taxon>
        <taxon>Pterygota</taxon>
        <taxon>Neoptera</taxon>
        <taxon>Endopterygota</taxon>
        <taxon>Diptera</taxon>
        <taxon>Brachycera</taxon>
        <taxon>Muscomorpha</taxon>
        <taxon>Ephydroidea</taxon>
        <taxon>Drosophilidae</taxon>
        <taxon>Drosophila</taxon>
        <taxon>Hawaiian Drosophila</taxon>
    </lineage>
</organism>
<proteinExistence type="inferred from homology"/>
<dbReference type="Proteomes" id="UP000001070">
    <property type="component" value="Unassembled WGS sequence"/>
</dbReference>
<evidence type="ECO:0000256" key="1">
    <source>
        <dbReference type="ARBA" id="ARBA00004473"/>
    </source>
</evidence>
<dbReference type="GO" id="GO:0030473">
    <property type="term" value="P:nuclear migration along microtubule"/>
    <property type="evidence" value="ECO:0007669"/>
    <property type="project" value="TreeGrafter"/>
</dbReference>
<keyword evidence="11" id="KW-1185">Reference proteome</keyword>
<evidence type="ECO:0000256" key="6">
    <source>
        <dbReference type="ARBA" id="ARBA00023242"/>
    </source>
</evidence>
<feature type="transmembrane region" description="Helical" evidence="8">
    <location>
        <begin position="161"/>
        <end position="180"/>
    </location>
</feature>
<keyword evidence="4 8" id="KW-1133">Transmembrane helix</keyword>
<dbReference type="GO" id="GO:0005521">
    <property type="term" value="F:lamin binding"/>
    <property type="evidence" value="ECO:0007669"/>
    <property type="project" value="TreeGrafter"/>
</dbReference>
<dbReference type="EMBL" id="CH916367">
    <property type="protein sequence ID" value="EDW01230.1"/>
    <property type="molecule type" value="Genomic_DNA"/>
</dbReference>
<dbReference type="GO" id="GO:0051015">
    <property type="term" value="F:actin filament binding"/>
    <property type="evidence" value="ECO:0007669"/>
    <property type="project" value="TreeGrafter"/>
</dbReference>
<dbReference type="InterPro" id="IPR018617">
    <property type="entry name" value="Ima1_N"/>
</dbReference>
<evidence type="ECO:0000256" key="7">
    <source>
        <dbReference type="SAM" id="MobiDB-lite"/>
    </source>
</evidence>
<dbReference type="PANTHER" id="PTHR28646">
    <property type="entry name" value="TRANSMEMBRANE PROTEIN 201"/>
    <property type="match status" value="1"/>
</dbReference>
<feature type="domain" description="Ima1 N-terminal" evidence="9">
    <location>
        <begin position="41"/>
        <end position="148"/>
    </location>
</feature>
<evidence type="ECO:0000256" key="2">
    <source>
        <dbReference type="ARBA" id="ARBA00007600"/>
    </source>
</evidence>
<dbReference type="InParanoid" id="B4J893"/>
<feature type="transmembrane region" description="Helical" evidence="8">
    <location>
        <begin position="300"/>
        <end position="323"/>
    </location>
</feature>
<dbReference type="eggNOG" id="KOG4623">
    <property type="taxonomic scope" value="Eukaryota"/>
</dbReference>
<keyword evidence="3 8" id="KW-0812">Transmembrane</keyword>
<evidence type="ECO:0000256" key="5">
    <source>
        <dbReference type="ARBA" id="ARBA00023136"/>
    </source>
</evidence>
<keyword evidence="6" id="KW-0539">Nucleus</keyword>
<dbReference type="AlphaFoldDB" id="B4J893"/>
<evidence type="ECO:0000256" key="3">
    <source>
        <dbReference type="ARBA" id="ARBA00022692"/>
    </source>
</evidence>
<dbReference type="OMA" id="QPHFNRL"/>
<keyword evidence="5 8" id="KW-0472">Membrane</keyword>
<dbReference type="HOGENOM" id="CLU_398103_0_0_1"/>
<feature type="transmembrane region" description="Helical" evidence="8">
    <location>
        <begin position="6"/>
        <end position="26"/>
    </location>
</feature>
<evidence type="ECO:0000313" key="10">
    <source>
        <dbReference type="EMBL" id="EDW01230.1"/>
    </source>
</evidence>
<name>B4J893_DROGR</name>
<dbReference type="Pfam" id="PF09779">
    <property type="entry name" value="Ima1_N"/>
    <property type="match status" value="1"/>
</dbReference>
<evidence type="ECO:0000313" key="11">
    <source>
        <dbReference type="Proteomes" id="UP000001070"/>
    </source>
</evidence>
<evidence type="ECO:0000259" key="9">
    <source>
        <dbReference type="Pfam" id="PF09779"/>
    </source>
</evidence>
<evidence type="ECO:0000256" key="8">
    <source>
        <dbReference type="SAM" id="Phobius"/>
    </source>
</evidence>
<sequence length="651" mass="73375">MQTLIFRLAAIAVPILSIFFVAALLSHKLYINLRSRYNIKVNCWFCNDNTHVPFPERNSWTCPLCEQYNGFNADGDYNREILAQRDCSGRQSNPNLSKRTEASCATELAGMNNGLCDQCNEAQRLKIEKLAQFEPKSAALLKQPYFEKLARVQQQRRIARYQLWMTLLTWLNVVCLLSSLPVATRDQFNSLLGISLAHPLYFIYSHALTLLRVLIDFIGNLLTEPVYMAKLSLYVSTFGKLVLYSLGIGQHATFSSCYISLYPYAMWALSFICNISDGFRFTRFTLLLVLWSVHAKHSLLLFDAIDSVTFLLLASVLTLFLLLSNRKRSNWLDYGGAHNESAADSFHRLCADECISDDETISMLSQQLSYNASNNSSTLSTMIPSTNDARRNNNNLNQLNNLISNSQLPPSVLSLDSLRLSSQRSPVSRMGPLPAPSLAHTCRSQSPLYAASSNYAMHMDPLQLGQPQGWQQRNCAPQTNFRLDQRPMTRSTSSLLFPSRLQMQQQQQQQQLNREICAWVDATSGSQHGDLLREPTTANLMGCYNRDLSPNSSLSSGFESQPGNNQFWGPPAAATLQQQQLSNGTINDSIWPETTTQRQLRVPAPLHSPYSTHSEMHFGRTTAGPQSQSDLRPGDLLRKWMNRNGIDTQKR</sequence>
<reference evidence="10 11" key="1">
    <citation type="journal article" date="2007" name="Nature">
        <title>Evolution of genes and genomes on the Drosophila phylogeny.</title>
        <authorList>
            <consortium name="Drosophila 12 Genomes Consortium"/>
            <person name="Clark A.G."/>
            <person name="Eisen M.B."/>
            <person name="Smith D.R."/>
            <person name="Bergman C.M."/>
            <person name="Oliver B."/>
            <person name="Markow T.A."/>
            <person name="Kaufman T.C."/>
            <person name="Kellis M."/>
            <person name="Gelbart W."/>
            <person name="Iyer V.N."/>
            <person name="Pollard D.A."/>
            <person name="Sackton T.B."/>
            <person name="Larracuente A.M."/>
            <person name="Singh N.D."/>
            <person name="Abad J.P."/>
            <person name="Abt D.N."/>
            <person name="Adryan B."/>
            <person name="Aguade M."/>
            <person name="Akashi H."/>
            <person name="Anderson W.W."/>
            <person name="Aquadro C.F."/>
            <person name="Ardell D.H."/>
            <person name="Arguello R."/>
            <person name="Artieri C.G."/>
            <person name="Barbash D.A."/>
            <person name="Barker D."/>
            <person name="Barsanti P."/>
            <person name="Batterham P."/>
            <person name="Batzoglou S."/>
            <person name="Begun D."/>
            <person name="Bhutkar A."/>
            <person name="Blanco E."/>
            <person name="Bosak S.A."/>
            <person name="Bradley R.K."/>
            <person name="Brand A.D."/>
            <person name="Brent M.R."/>
            <person name="Brooks A.N."/>
            <person name="Brown R.H."/>
            <person name="Butlin R.K."/>
            <person name="Caggese C."/>
            <person name="Calvi B.R."/>
            <person name="Bernardo de Carvalho A."/>
            <person name="Caspi A."/>
            <person name="Castrezana S."/>
            <person name="Celniker S.E."/>
            <person name="Chang J.L."/>
            <person name="Chapple C."/>
            <person name="Chatterji S."/>
            <person name="Chinwalla A."/>
            <person name="Civetta A."/>
            <person name="Clifton S.W."/>
            <person name="Comeron J.M."/>
            <person name="Costello J.C."/>
            <person name="Coyne J.A."/>
            <person name="Daub J."/>
            <person name="David R.G."/>
            <person name="Delcher A.L."/>
            <person name="Delehaunty K."/>
            <person name="Do C.B."/>
            <person name="Ebling H."/>
            <person name="Edwards K."/>
            <person name="Eickbush T."/>
            <person name="Evans J.D."/>
            <person name="Filipski A."/>
            <person name="Findeiss S."/>
            <person name="Freyhult E."/>
            <person name="Fulton L."/>
            <person name="Fulton R."/>
            <person name="Garcia A.C."/>
            <person name="Gardiner A."/>
            <person name="Garfield D.A."/>
            <person name="Garvin B.E."/>
            <person name="Gibson G."/>
            <person name="Gilbert D."/>
            <person name="Gnerre S."/>
            <person name="Godfrey J."/>
            <person name="Good R."/>
            <person name="Gotea V."/>
            <person name="Gravely B."/>
            <person name="Greenberg A.J."/>
            <person name="Griffiths-Jones S."/>
            <person name="Gross S."/>
            <person name="Guigo R."/>
            <person name="Gustafson E.A."/>
            <person name="Haerty W."/>
            <person name="Hahn M.W."/>
            <person name="Halligan D.L."/>
            <person name="Halpern A.L."/>
            <person name="Halter G.M."/>
            <person name="Han M.V."/>
            <person name="Heger A."/>
            <person name="Hillier L."/>
            <person name="Hinrichs A.S."/>
            <person name="Holmes I."/>
            <person name="Hoskins R.A."/>
            <person name="Hubisz M.J."/>
            <person name="Hultmark D."/>
            <person name="Huntley M.A."/>
            <person name="Jaffe D.B."/>
            <person name="Jagadeeshan S."/>
            <person name="Jeck W.R."/>
            <person name="Johnson J."/>
            <person name="Jones C.D."/>
            <person name="Jordan W.C."/>
            <person name="Karpen G.H."/>
            <person name="Kataoka E."/>
            <person name="Keightley P.D."/>
            <person name="Kheradpour P."/>
            <person name="Kirkness E.F."/>
            <person name="Koerich L.B."/>
            <person name="Kristiansen K."/>
            <person name="Kudrna D."/>
            <person name="Kulathinal R.J."/>
            <person name="Kumar S."/>
            <person name="Kwok R."/>
            <person name="Lander E."/>
            <person name="Langley C.H."/>
            <person name="Lapoint R."/>
            <person name="Lazzaro B.P."/>
            <person name="Lee S.J."/>
            <person name="Levesque L."/>
            <person name="Li R."/>
            <person name="Lin C.F."/>
            <person name="Lin M.F."/>
            <person name="Lindblad-Toh K."/>
            <person name="Llopart A."/>
            <person name="Long M."/>
            <person name="Low L."/>
            <person name="Lozovsky E."/>
            <person name="Lu J."/>
            <person name="Luo M."/>
            <person name="Machado C.A."/>
            <person name="Makalowski W."/>
            <person name="Marzo M."/>
            <person name="Matsuda M."/>
            <person name="Matzkin L."/>
            <person name="McAllister B."/>
            <person name="McBride C.S."/>
            <person name="McKernan B."/>
            <person name="McKernan K."/>
            <person name="Mendez-Lago M."/>
            <person name="Minx P."/>
            <person name="Mollenhauer M.U."/>
            <person name="Montooth K."/>
            <person name="Mount S.M."/>
            <person name="Mu X."/>
            <person name="Myers E."/>
            <person name="Negre B."/>
            <person name="Newfeld S."/>
            <person name="Nielsen R."/>
            <person name="Noor M.A."/>
            <person name="O'Grady P."/>
            <person name="Pachter L."/>
            <person name="Papaceit M."/>
            <person name="Parisi M.J."/>
            <person name="Parisi M."/>
            <person name="Parts L."/>
            <person name="Pedersen J.S."/>
            <person name="Pesole G."/>
            <person name="Phillippy A.M."/>
            <person name="Ponting C.P."/>
            <person name="Pop M."/>
            <person name="Porcelli D."/>
            <person name="Powell J.R."/>
            <person name="Prohaska S."/>
            <person name="Pruitt K."/>
            <person name="Puig M."/>
            <person name="Quesneville H."/>
            <person name="Ram K.R."/>
            <person name="Rand D."/>
            <person name="Rasmussen M.D."/>
            <person name="Reed L.K."/>
            <person name="Reenan R."/>
            <person name="Reily A."/>
            <person name="Remington K.A."/>
            <person name="Rieger T.T."/>
            <person name="Ritchie M.G."/>
            <person name="Robin C."/>
            <person name="Rogers Y.H."/>
            <person name="Rohde C."/>
            <person name="Rozas J."/>
            <person name="Rubenfield M.J."/>
            <person name="Ruiz A."/>
            <person name="Russo S."/>
            <person name="Salzberg S.L."/>
            <person name="Sanchez-Gracia A."/>
            <person name="Saranga D.J."/>
            <person name="Sato H."/>
            <person name="Schaeffer S.W."/>
            <person name="Schatz M.C."/>
            <person name="Schlenke T."/>
            <person name="Schwartz R."/>
            <person name="Segarra C."/>
            <person name="Singh R.S."/>
            <person name="Sirot L."/>
            <person name="Sirota M."/>
            <person name="Sisneros N.B."/>
            <person name="Smith C.D."/>
            <person name="Smith T.F."/>
            <person name="Spieth J."/>
            <person name="Stage D.E."/>
            <person name="Stark A."/>
            <person name="Stephan W."/>
            <person name="Strausberg R.L."/>
            <person name="Strempel S."/>
            <person name="Sturgill D."/>
            <person name="Sutton G."/>
            <person name="Sutton G.G."/>
            <person name="Tao W."/>
            <person name="Teichmann S."/>
            <person name="Tobari Y.N."/>
            <person name="Tomimura Y."/>
            <person name="Tsolas J.M."/>
            <person name="Valente V.L."/>
            <person name="Venter E."/>
            <person name="Venter J.C."/>
            <person name="Vicario S."/>
            <person name="Vieira F.G."/>
            <person name="Vilella A.J."/>
            <person name="Villasante A."/>
            <person name="Walenz B."/>
            <person name="Wang J."/>
            <person name="Wasserman M."/>
            <person name="Watts T."/>
            <person name="Wilson D."/>
            <person name="Wilson R.K."/>
            <person name="Wing R.A."/>
            <person name="Wolfner M.F."/>
            <person name="Wong A."/>
            <person name="Wong G.K."/>
            <person name="Wu C.I."/>
            <person name="Wu G."/>
            <person name="Yamamoto D."/>
            <person name="Yang H.P."/>
            <person name="Yang S.P."/>
            <person name="Yorke J.A."/>
            <person name="Yoshida K."/>
            <person name="Zdobnov E."/>
            <person name="Zhang P."/>
            <person name="Zhang Y."/>
            <person name="Zimin A.V."/>
            <person name="Baldwin J."/>
            <person name="Abdouelleil A."/>
            <person name="Abdulkadir J."/>
            <person name="Abebe A."/>
            <person name="Abera B."/>
            <person name="Abreu J."/>
            <person name="Acer S.C."/>
            <person name="Aftuck L."/>
            <person name="Alexander A."/>
            <person name="An P."/>
            <person name="Anderson E."/>
            <person name="Anderson S."/>
            <person name="Arachi H."/>
            <person name="Azer M."/>
            <person name="Bachantsang P."/>
            <person name="Barry A."/>
            <person name="Bayul T."/>
            <person name="Berlin A."/>
            <person name="Bessette D."/>
            <person name="Bloom T."/>
            <person name="Blye J."/>
            <person name="Boguslavskiy L."/>
            <person name="Bonnet C."/>
            <person name="Boukhgalter B."/>
            <person name="Bourzgui I."/>
            <person name="Brown A."/>
            <person name="Cahill P."/>
            <person name="Channer S."/>
            <person name="Cheshatsang Y."/>
            <person name="Chuda L."/>
            <person name="Citroen M."/>
            <person name="Collymore A."/>
            <person name="Cooke P."/>
            <person name="Costello M."/>
            <person name="D'Aco K."/>
            <person name="Daza R."/>
            <person name="De Haan G."/>
            <person name="DeGray S."/>
            <person name="DeMaso C."/>
            <person name="Dhargay N."/>
            <person name="Dooley K."/>
            <person name="Dooley E."/>
            <person name="Doricent M."/>
            <person name="Dorje P."/>
            <person name="Dorjee K."/>
            <person name="Dupes A."/>
            <person name="Elong R."/>
            <person name="Falk J."/>
            <person name="Farina A."/>
            <person name="Faro S."/>
            <person name="Ferguson D."/>
            <person name="Fisher S."/>
            <person name="Foley C.D."/>
            <person name="Franke A."/>
            <person name="Friedrich D."/>
            <person name="Gadbois L."/>
            <person name="Gearin G."/>
            <person name="Gearin C.R."/>
            <person name="Giannoukos G."/>
            <person name="Goode T."/>
            <person name="Graham J."/>
            <person name="Grandbois E."/>
            <person name="Grewal S."/>
            <person name="Gyaltsen K."/>
            <person name="Hafez N."/>
            <person name="Hagos B."/>
            <person name="Hall J."/>
            <person name="Henson C."/>
            <person name="Hollinger A."/>
            <person name="Honan T."/>
            <person name="Huard M.D."/>
            <person name="Hughes L."/>
            <person name="Hurhula B."/>
            <person name="Husby M.E."/>
            <person name="Kamat A."/>
            <person name="Kanga B."/>
            <person name="Kashin S."/>
            <person name="Khazanovich D."/>
            <person name="Kisner P."/>
            <person name="Lance K."/>
            <person name="Lara M."/>
            <person name="Lee W."/>
            <person name="Lennon N."/>
            <person name="Letendre F."/>
            <person name="LeVine R."/>
            <person name="Lipovsky A."/>
            <person name="Liu X."/>
            <person name="Liu J."/>
            <person name="Liu S."/>
            <person name="Lokyitsang T."/>
            <person name="Lokyitsang Y."/>
            <person name="Lubonja R."/>
            <person name="Lui A."/>
            <person name="MacDonald P."/>
            <person name="Magnisalis V."/>
            <person name="Maru K."/>
            <person name="Matthews C."/>
            <person name="McCusker W."/>
            <person name="McDonough S."/>
            <person name="Mehta T."/>
            <person name="Meldrim J."/>
            <person name="Meneus L."/>
            <person name="Mihai O."/>
            <person name="Mihalev A."/>
            <person name="Mihova T."/>
            <person name="Mittelman R."/>
            <person name="Mlenga V."/>
            <person name="Montmayeur A."/>
            <person name="Mulrain L."/>
            <person name="Navidi A."/>
            <person name="Naylor J."/>
            <person name="Negash T."/>
            <person name="Nguyen T."/>
            <person name="Nguyen N."/>
            <person name="Nicol R."/>
            <person name="Norbu C."/>
            <person name="Norbu N."/>
            <person name="Novod N."/>
            <person name="O'Neill B."/>
            <person name="Osman S."/>
            <person name="Markiewicz E."/>
            <person name="Oyono O.L."/>
            <person name="Patti C."/>
            <person name="Phunkhang P."/>
            <person name="Pierre F."/>
            <person name="Priest M."/>
            <person name="Raghuraman S."/>
            <person name="Rege F."/>
            <person name="Reyes R."/>
            <person name="Rise C."/>
            <person name="Rogov P."/>
            <person name="Ross K."/>
            <person name="Ryan E."/>
            <person name="Settipalli S."/>
            <person name="Shea T."/>
            <person name="Sherpa N."/>
            <person name="Shi L."/>
            <person name="Shih D."/>
            <person name="Sparrow T."/>
            <person name="Spaulding J."/>
            <person name="Stalker J."/>
            <person name="Stange-Thomann N."/>
            <person name="Stavropoulos S."/>
            <person name="Stone C."/>
            <person name="Strader C."/>
            <person name="Tesfaye S."/>
            <person name="Thomson T."/>
            <person name="Thoulutsang Y."/>
            <person name="Thoulutsang D."/>
            <person name="Topham K."/>
            <person name="Topping I."/>
            <person name="Tsamla T."/>
            <person name="Vassiliev H."/>
            <person name="Vo A."/>
            <person name="Wangchuk T."/>
            <person name="Wangdi T."/>
            <person name="Weiand M."/>
            <person name="Wilkinson J."/>
            <person name="Wilson A."/>
            <person name="Yadav S."/>
            <person name="Young G."/>
            <person name="Yu Q."/>
            <person name="Zembek L."/>
            <person name="Zhong D."/>
            <person name="Zimmer A."/>
            <person name="Zwirko Z."/>
            <person name="Jaffe D.B."/>
            <person name="Alvarez P."/>
            <person name="Brockman W."/>
            <person name="Butler J."/>
            <person name="Chin C."/>
            <person name="Gnerre S."/>
            <person name="Grabherr M."/>
            <person name="Kleber M."/>
            <person name="Mauceli E."/>
            <person name="MacCallum I."/>
        </authorList>
    </citation>
    <scope>NUCLEOTIDE SEQUENCE [LARGE SCALE GENOMIC DNA]</scope>
    <source>
        <strain evidence="11">Tucson 15287-2541.00</strain>
    </source>
</reference>
<comment type="similarity">
    <text evidence="2">Belongs to the TMEM201 family.</text>
</comment>
<dbReference type="FunCoup" id="B4J893">
    <property type="interactions" value="38"/>
</dbReference>